<comment type="caution">
    <text evidence="1">The sequence shown here is derived from an EMBL/GenBank/DDBJ whole genome shotgun (WGS) entry which is preliminary data.</text>
</comment>
<reference evidence="1" key="1">
    <citation type="submission" date="2019-08" db="EMBL/GenBank/DDBJ databases">
        <authorList>
            <person name="Kucharzyk K."/>
            <person name="Murdoch R.W."/>
            <person name="Higgins S."/>
            <person name="Loffler F."/>
        </authorList>
    </citation>
    <scope>NUCLEOTIDE SEQUENCE</scope>
</reference>
<protein>
    <submittedName>
        <fullName evidence="1">Uncharacterized protein</fullName>
    </submittedName>
</protein>
<gene>
    <name evidence="1" type="ORF">SDC9_176841</name>
</gene>
<dbReference type="EMBL" id="VSSQ01080063">
    <property type="protein sequence ID" value="MPN29388.1"/>
    <property type="molecule type" value="Genomic_DNA"/>
</dbReference>
<dbReference type="AlphaFoldDB" id="A0A645GRB9"/>
<proteinExistence type="predicted"/>
<evidence type="ECO:0000313" key="1">
    <source>
        <dbReference type="EMBL" id="MPN29388.1"/>
    </source>
</evidence>
<sequence length="46" mass="4977">MSFKADIFNTIRRKSALCDNAKGIGDFSDDVLVVRVASHAEAHGNV</sequence>
<organism evidence="1">
    <name type="scientific">bioreactor metagenome</name>
    <dbReference type="NCBI Taxonomy" id="1076179"/>
    <lineage>
        <taxon>unclassified sequences</taxon>
        <taxon>metagenomes</taxon>
        <taxon>ecological metagenomes</taxon>
    </lineage>
</organism>
<name>A0A645GRB9_9ZZZZ</name>
<accession>A0A645GRB9</accession>